<dbReference type="PRINTS" id="PR00154">
    <property type="entry name" value="AMPBINDING"/>
</dbReference>
<dbReference type="EMBL" id="JAJAUY010000197">
    <property type="protein sequence ID" value="MCB5183283.1"/>
    <property type="molecule type" value="Genomic_DNA"/>
</dbReference>
<proteinExistence type="predicted"/>
<reference evidence="3 4" key="1">
    <citation type="submission" date="2021-10" db="EMBL/GenBank/DDBJ databases">
        <title>Streptomyces sp. strain SMC 277, a novel streptomycete isolated from soil.</title>
        <authorList>
            <person name="Chanama M."/>
        </authorList>
    </citation>
    <scope>NUCLEOTIDE SEQUENCE [LARGE SCALE GENOMIC DNA]</scope>
    <source>
        <strain evidence="3 4">SMC 277</strain>
    </source>
</reference>
<dbReference type="Gene3D" id="3.30.559.10">
    <property type="entry name" value="Chloramphenicol acetyltransferase-like domain"/>
    <property type="match status" value="1"/>
</dbReference>
<dbReference type="SUPFAM" id="SSF52777">
    <property type="entry name" value="CoA-dependent acyltransferases"/>
    <property type="match status" value="2"/>
</dbReference>
<name>A0ABS8BF71_9ACTN</name>
<dbReference type="InterPro" id="IPR001242">
    <property type="entry name" value="Condensation_dom"/>
</dbReference>
<evidence type="ECO:0000313" key="3">
    <source>
        <dbReference type="EMBL" id="MCB5183283.1"/>
    </source>
</evidence>
<dbReference type="Pfam" id="PF00501">
    <property type="entry name" value="AMP-binding"/>
    <property type="match status" value="1"/>
</dbReference>
<dbReference type="Pfam" id="PF00668">
    <property type="entry name" value="Condensation"/>
    <property type="match status" value="1"/>
</dbReference>
<organism evidence="3 4">
    <name type="scientific">Streptomyces antimicrobicus</name>
    <dbReference type="NCBI Taxonomy" id="2883108"/>
    <lineage>
        <taxon>Bacteria</taxon>
        <taxon>Bacillati</taxon>
        <taxon>Actinomycetota</taxon>
        <taxon>Actinomycetes</taxon>
        <taxon>Kitasatosporales</taxon>
        <taxon>Streptomycetaceae</taxon>
        <taxon>Streptomyces</taxon>
    </lineage>
</organism>
<keyword evidence="4" id="KW-1185">Reference proteome</keyword>
<feature type="domain" description="Condensation" evidence="2">
    <location>
        <begin position="7"/>
        <end position="445"/>
    </location>
</feature>
<accession>A0ABS8BF71</accession>
<dbReference type="Proteomes" id="UP001199054">
    <property type="component" value="Unassembled WGS sequence"/>
</dbReference>
<dbReference type="InterPro" id="IPR000873">
    <property type="entry name" value="AMP-dep_synth/lig_dom"/>
</dbReference>
<evidence type="ECO:0000313" key="4">
    <source>
        <dbReference type="Proteomes" id="UP001199054"/>
    </source>
</evidence>
<dbReference type="RefSeq" id="WP_226730605.1">
    <property type="nucleotide sequence ID" value="NZ_JAJAUY010000197.1"/>
</dbReference>
<dbReference type="InterPro" id="IPR023213">
    <property type="entry name" value="CAT-like_dom_sf"/>
</dbReference>
<evidence type="ECO:0000259" key="1">
    <source>
        <dbReference type="Pfam" id="PF00501"/>
    </source>
</evidence>
<feature type="domain" description="AMP-dependent synthetase/ligase" evidence="1">
    <location>
        <begin position="462"/>
        <end position="710"/>
    </location>
</feature>
<dbReference type="CDD" id="cd19543">
    <property type="entry name" value="DCL_NRPS"/>
    <property type="match status" value="1"/>
</dbReference>
<sequence length="720" mass="76898">MIGTGLEDVLPLSPLQEGLLFHALLDEQELDLYAGQLAFDFEGALDVEALRLAAGALLRRHANLRAGFVHEGFDKPVQIIPRRVELPWEEIDLSGAADEEARQAALADVMQADRVKGFDLAAPPLVRFTLVRLGGQRFRFVLTNHHILLDGWSMAVLLRELFTLYLQRGDDAGLPRVTPYRDYLGWIAAQSRDDALKAWAGALEGVEEATLLAPDRRGAAVEPPHYHGHELAEELTAAVTELARRHELTVNTVVQGAWGILLGRLTGRDDVVFGGTVSGRPPEIPGMENLVGLFINTLPVRVRLDPARSLLDLLRTLQDQQADLMNAQHIGLTDIQALVGVGELFDTITVSENYPVDAEGFAEPVEGLRVVGVHTTDDNHYPLSLAVLPGTRMHLRMGYRSDLFDRPAVELVARRLQHILEAIVAEPQLLLGRLDVLTDAERAELAGTARREVPAATVPALFEAVAAGQPAADALRFQDTSLTYGRLNARANRLARELADRGVGPGSFVALALPRSPELVTAQLAVVKAGAAYLPVDPDYPAERIAYILGDAAPALLLTHSSVTLPEGAAGSVATLSLDDEALAASVAGRADTDLTDADRTGATSPSDAAYVIYTSGSTGRPKGVVVTHAGVASLVASQVERFEVGPGSRVLQFASPSFDAAFWELVMGLLTGATLVVAPAADLAPGEALAATVEQHAVTHATIPPVALAVMDPQDLPTV</sequence>
<dbReference type="PROSITE" id="PS00455">
    <property type="entry name" value="AMP_BINDING"/>
    <property type="match status" value="1"/>
</dbReference>
<dbReference type="SUPFAM" id="SSF56801">
    <property type="entry name" value="Acetyl-CoA synthetase-like"/>
    <property type="match status" value="1"/>
</dbReference>
<comment type="caution">
    <text evidence="3">The sequence shown here is derived from an EMBL/GenBank/DDBJ whole genome shotgun (WGS) entry which is preliminary data.</text>
</comment>
<dbReference type="PANTHER" id="PTHR45527:SF1">
    <property type="entry name" value="FATTY ACID SYNTHASE"/>
    <property type="match status" value="1"/>
</dbReference>
<dbReference type="InterPro" id="IPR020459">
    <property type="entry name" value="AMP-binding"/>
</dbReference>
<gene>
    <name evidence="3" type="ORF">LG632_28490</name>
</gene>
<feature type="non-terminal residue" evidence="3">
    <location>
        <position position="720"/>
    </location>
</feature>
<evidence type="ECO:0000259" key="2">
    <source>
        <dbReference type="Pfam" id="PF00668"/>
    </source>
</evidence>
<dbReference type="PANTHER" id="PTHR45527">
    <property type="entry name" value="NONRIBOSOMAL PEPTIDE SYNTHETASE"/>
    <property type="match status" value="1"/>
</dbReference>
<dbReference type="Gene3D" id="3.30.559.30">
    <property type="entry name" value="Nonribosomal peptide synthetase, condensation domain"/>
    <property type="match status" value="1"/>
</dbReference>
<protein>
    <submittedName>
        <fullName evidence="3">Condensation domain-containing protein</fullName>
    </submittedName>
</protein>
<dbReference type="InterPro" id="IPR020845">
    <property type="entry name" value="AMP-binding_CS"/>
</dbReference>
<dbReference type="Gene3D" id="3.40.50.980">
    <property type="match status" value="2"/>
</dbReference>